<evidence type="ECO:0000313" key="7">
    <source>
        <dbReference type="RefSeq" id="XP_014672556.1"/>
    </source>
</evidence>
<dbReference type="HAMAP" id="MF_00368">
    <property type="entry name" value="Ribosomal_bL12"/>
    <property type="match status" value="1"/>
</dbReference>
<feature type="domain" description="Large ribosomal subunit protein bL12 oligomerization" evidence="5">
    <location>
        <begin position="63"/>
        <end position="106"/>
    </location>
</feature>
<evidence type="ECO:0000256" key="1">
    <source>
        <dbReference type="ARBA" id="ARBA00007197"/>
    </source>
</evidence>
<dbReference type="InterPro" id="IPR008932">
    <property type="entry name" value="Ribosomal_bL12_oligo"/>
</dbReference>
<reference evidence="7" key="1">
    <citation type="submission" date="2025-08" db="UniProtKB">
        <authorList>
            <consortium name="RefSeq"/>
        </authorList>
    </citation>
    <scope>IDENTIFICATION</scope>
</reference>
<name>A0ABM1EK35_PRICU</name>
<dbReference type="Pfam" id="PF00542">
    <property type="entry name" value="Ribosomal_L12"/>
    <property type="match status" value="1"/>
</dbReference>
<accession>A0ABM1EK35</accession>
<dbReference type="InterPro" id="IPR013823">
    <property type="entry name" value="Ribosomal_bL12_C"/>
</dbReference>
<proteinExistence type="inferred from homology"/>
<dbReference type="PANTHER" id="PTHR45987">
    <property type="entry name" value="39S RIBOSOMAL PROTEIN L12"/>
    <property type="match status" value="1"/>
</dbReference>
<dbReference type="Proteomes" id="UP000695022">
    <property type="component" value="Unplaced"/>
</dbReference>
<sequence length="192" mass="21089">MQTTVRTLTATCRLSLVLYRVPSITCSVLTVPCQSQRHQNRSYSSALPSPAIEGEEREYAPHINKIVQDISKLTLLEVADLNECLKKTLNIKDAAVMAMGAVAAAPAKEEEDDMPEKTKEKTSFTVKLTKFDDAKKVALIKQLKTVMEGMNLVQAKKFVESAPQVVRADIGKDEAEKLAEQLKAVGGSIEIE</sequence>
<organism evidence="6 7">
    <name type="scientific">Priapulus caudatus</name>
    <name type="common">Priapulid worm</name>
    <dbReference type="NCBI Taxonomy" id="37621"/>
    <lineage>
        <taxon>Eukaryota</taxon>
        <taxon>Metazoa</taxon>
        <taxon>Ecdysozoa</taxon>
        <taxon>Scalidophora</taxon>
        <taxon>Priapulida</taxon>
        <taxon>Priapulimorpha</taxon>
        <taxon>Priapulimorphida</taxon>
        <taxon>Priapulidae</taxon>
        <taxon>Priapulus</taxon>
    </lineage>
</organism>
<evidence type="ECO:0000313" key="6">
    <source>
        <dbReference type="Proteomes" id="UP000695022"/>
    </source>
</evidence>
<evidence type="ECO:0000259" key="5">
    <source>
        <dbReference type="Pfam" id="PF16320"/>
    </source>
</evidence>
<dbReference type="SUPFAM" id="SSF54736">
    <property type="entry name" value="ClpS-like"/>
    <property type="match status" value="1"/>
</dbReference>
<gene>
    <name evidence="7" type="primary">LOC106813025</name>
</gene>
<dbReference type="GeneID" id="106813025"/>
<evidence type="ECO:0000259" key="4">
    <source>
        <dbReference type="Pfam" id="PF00542"/>
    </source>
</evidence>
<dbReference type="SUPFAM" id="SSF48300">
    <property type="entry name" value="Ribosomal protein L7/12, oligomerisation (N-terminal) domain"/>
    <property type="match status" value="1"/>
</dbReference>
<evidence type="ECO:0000256" key="3">
    <source>
        <dbReference type="ARBA" id="ARBA00023274"/>
    </source>
</evidence>
<dbReference type="Gene3D" id="1.20.5.710">
    <property type="entry name" value="Single helix bin"/>
    <property type="match status" value="1"/>
</dbReference>
<dbReference type="RefSeq" id="XP_014672556.1">
    <property type="nucleotide sequence ID" value="XM_014817070.1"/>
</dbReference>
<protein>
    <submittedName>
        <fullName evidence="7">39S ribosomal protein L12, mitochondrial-like</fullName>
    </submittedName>
</protein>
<keyword evidence="3" id="KW-0687">Ribonucleoprotein</keyword>
<dbReference type="PANTHER" id="PTHR45987:SF4">
    <property type="entry name" value="LARGE RIBOSOMAL SUBUNIT PROTEIN BL12M"/>
    <property type="match status" value="1"/>
</dbReference>
<evidence type="ECO:0000256" key="2">
    <source>
        <dbReference type="ARBA" id="ARBA00022980"/>
    </source>
</evidence>
<dbReference type="Gene3D" id="3.30.1390.10">
    <property type="match status" value="1"/>
</dbReference>
<keyword evidence="6" id="KW-1185">Reference proteome</keyword>
<feature type="domain" description="Large ribosomal subunit protein bL12 C-terminal" evidence="4">
    <location>
        <begin position="124"/>
        <end position="192"/>
    </location>
</feature>
<dbReference type="Pfam" id="PF16320">
    <property type="entry name" value="Ribosomal_L12_N"/>
    <property type="match status" value="1"/>
</dbReference>
<dbReference type="InterPro" id="IPR014719">
    <property type="entry name" value="Ribosomal_bL12_C/ClpS-like"/>
</dbReference>
<keyword evidence="2" id="KW-0689">Ribosomal protein</keyword>
<comment type="similarity">
    <text evidence="1">Belongs to the bacterial ribosomal protein bL12 family.</text>
</comment>
<dbReference type="InterPro" id="IPR036235">
    <property type="entry name" value="Ribosomal_bL12_oligo_N_sf"/>
</dbReference>
<dbReference type="InterPro" id="IPR000206">
    <property type="entry name" value="Ribosomal_bL12"/>
</dbReference>